<dbReference type="RefSeq" id="XP_009051828.1">
    <property type="nucleotide sequence ID" value="XM_009053580.1"/>
</dbReference>
<dbReference type="SMART" id="SM00238">
    <property type="entry name" value="BIR"/>
    <property type="match status" value="1"/>
</dbReference>
<feature type="non-terminal residue" evidence="1">
    <location>
        <position position="78"/>
    </location>
</feature>
<dbReference type="SUPFAM" id="SSF57924">
    <property type="entry name" value="Inhibitor of apoptosis (IAP) repeat"/>
    <property type="match status" value="1"/>
</dbReference>
<feature type="non-terminal residue" evidence="1">
    <location>
        <position position="1"/>
    </location>
</feature>
<organism evidence="1 2">
    <name type="scientific">Lottia gigantea</name>
    <name type="common">Giant owl limpet</name>
    <dbReference type="NCBI Taxonomy" id="225164"/>
    <lineage>
        <taxon>Eukaryota</taxon>
        <taxon>Metazoa</taxon>
        <taxon>Spiralia</taxon>
        <taxon>Lophotrochozoa</taxon>
        <taxon>Mollusca</taxon>
        <taxon>Gastropoda</taxon>
        <taxon>Patellogastropoda</taxon>
        <taxon>Lottioidea</taxon>
        <taxon>Lottiidae</taxon>
        <taxon>Lottia</taxon>
    </lineage>
</organism>
<dbReference type="CDD" id="cd00022">
    <property type="entry name" value="BIR"/>
    <property type="match status" value="1"/>
</dbReference>
<dbReference type="GO" id="GO:0051726">
    <property type="term" value="P:regulation of cell cycle"/>
    <property type="evidence" value="ECO:0007669"/>
    <property type="project" value="TreeGrafter"/>
</dbReference>
<dbReference type="EMBL" id="KB201305">
    <property type="protein sequence ID" value="ESO97370.1"/>
    <property type="molecule type" value="Genomic_DNA"/>
</dbReference>
<gene>
    <name evidence="1" type="ORF">LOTGIDRAFT_59566</name>
</gene>
<dbReference type="PROSITE" id="PS50143">
    <property type="entry name" value="BIR_REPEAT_2"/>
    <property type="match status" value="1"/>
</dbReference>
<dbReference type="GeneID" id="20251513"/>
<dbReference type="Pfam" id="PF00653">
    <property type="entry name" value="BIR"/>
    <property type="match status" value="1"/>
</dbReference>
<reference evidence="1 2" key="1">
    <citation type="journal article" date="2013" name="Nature">
        <title>Insights into bilaterian evolution from three spiralian genomes.</title>
        <authorList>
            <person name="Simakov O."/>
            <person name="Marletaz F."/>
            <person name="Cho S.J."/>
            <person name="Edsinger-Gonzales E."/>
            <person name="Havlak P."/>
            <person name="Hellsten U."/>
            <person name="Kuo D.H."/>
            <person name="Larsson T."/>
            <person name="Lv J."/>
            <person name="Arendt D."/>
            <person name="Savage R."/>
            <person name="Osoegawa K."/>
            <person name="de Jong P."/>
            <person name="Grimwood J."/>
            <person name="Chapman J.A."/>
            <person name="Shapiro H."/>
            <person name="Aerts A."/>
            <person name="Otillar R.P."/>
            <person name="Terry A.Y."/>
            <person name="Boore J.L."/>
            <person name="Grigoriev I.V."/>
            <person name="Lindberg D.R."/>
            <person name="Seaver E.C."/>
            <person name="Weisblat D.A."/>
            <person name="Putnam N.H."/>
            <person name="Rokhsar D.S."/>
        </authorList>
    </citation>
    <scope>NUCLEOTIDE SEQUENCE [LARGE SCALE GENOMIC DNA]</scope>
</reference>
<dbReference type="Gene3D" id="1.10.1170.10">
    <property type="entry name" value="Inhibitor Of Apoptosis Protein (2mihbC-IAP-1), Chain A"/>
    <property type="match status" value="1"/>
</dbReference>
<dbReference type="KEGG" id="lgi:LOTGIDRAFT_59566"/>
<dbReference type="GO" id="GO:0005634">
    <property type="term" value="C:nucleus"/>
    <property type="evidence" value="ECO:0007669"/>
    <property type="project" value="TreeGrafter"/>
</dbReference>
<dbReference type="InterPro" id="IPR050784">
    <property type="entry name" value="IAP"/>
</dbReference>
<evidence type="ECO:0000313" key="2">
    <source>
        <dbReference type="Proteomes" id="UP000030746"/>
    </source>
</evidence>
<dbReference type="OrthoDB" id="6063402at2759"/>
<name>V4ARE6_LOTGI</name>
<dbReference type="GO" id="GO:0005737">
    <property type="term" value="C:cytoplasm"/>
    <property type="evidence" value="ECO:0007669"/>
    <property type="project" value="TreeGrafter"/>
</dbReference>
<proteinExistence type="predicted"/>
<keyword evidence="2" id="KW-1185">Reference proteome</keyword>
<dbReference type="PANTHER" id="PTHR10044:SF139">
    <property type="entry name" value="DEATH-ASSOCIATED INHIBITOR OF APOPTOSIS 2"/>
    <property type="match status" value="1"/>
</dbReference>
<sequence>RLQTFINWRGKTDARRLAHAGFHYLGYGDSVECFACGTVLKDWQTTDNPWYEHARLYPNCNYIKLCMGKEKVDAVYRT</sequence>
<accession>V4ARE6</accession>
<dbReference type="CTD" id="20251513"/>
<dbReference type="PANTHER" id="PTHR10044">
    <property type="entry name" value="INHIBITOR OF APOPTOSIS"/>
    <property type="match status" value="1"/>
</dbReference>
<protein>
    <submittedName>
        <fullName evidence="1">Uncharacterized protein</fullName>
    </submittedName>
</protein>
<evidence type="ECO:0000313" key="1">
    <source>
        <dbReference type="EMBL" id="ESO97370.1"/>
    </source>
</evidence>
<dbReference type="STRING" id="225164.V4ARE6"/>
<dbReference type="Proteomes" id="UP000030746">
    <property type="component" value="Unassembled WGS sequence"/>
</dbReference>
<dbReference type="HOGENOM" id="CLU_016347_5_1_1"/>
<dbReference type="AlphaFoldDB" id="V4ARE6"/>
<dbReference type="InterPro" id="IPR001370">
    <property type="entry name" value="BIR_rpt"/>
</dbReference>